<dbReference type="GO" id="GO:0008526">
    <property type="term" value="F:phosphatidylinositol transfer activity"/>
    <property type="evidence" value="ECO:0007669"/>
    <property type="project" value="TreeGrafter"/>
</dbReference>
<dbReference type="InterPro" id="IPR001666">
    <property type="entry name" value="PI_transfer"/>
</dbReference>
<reference evidence="2 3" key="2">
    <citation type="submission" date="2018-11" db="EMBL/GenBank/DDBJ databases">
        <authorList>
            <consortium name="Pathogen Informatics"/>
        </authorList>
    </citation>
    <scope>NUCLEOTIDE SEQUENCE [LARGE SCALE GENOMIC DNA]</scope>
</reference>
<dbReference type="OrthoDB" id="18453at2759"/>
<dbReference type="InterPro" id="IPR055261">
    <property type="entry name" value="PI_transfer_N"/>
</dbReference>
<dbReference type="InterPro" id="IPR023393">
    <property type="entry name" value="START-like_dom_sf"/>
</dbReference>
<dbReference type="PANTHER" id="PTHR10658">
    <property type="entry name" value="PHOSPHATIDYLINOSITOL TRANSFER PROTEIN"/>
    <property type="match status" value="1"/>
</dbReference>
<dbReference type="PRINTS" id="PR00391">
    <property type="entry name" value="PITRANSFER"/>
</dbReference>
<dbReference type="SUPFAM" id="SSF55961">
    <property type="entry name" value="Bet v1-like"/>
    <property type="match status" value="1"/>
</dbReference>
<dbReference type="GO" id="GO:0035091">
    <property type="term" value="F:phosphatidylinositol binding"/>
    <property type="evidence" value="ECO:0007669"/>
    <property type="project" value="TreeGrafter"/>
</dbReference>
<dbReference type="FunFam" id="3.30.530.20:FF:000028">
    <property type="entry name" value="Phosphatidylinositol transfer protein 5"/>
    <property type="match status" value="1"/>
</dbReference>
<evidence type="ECO:0000259" key="1">
    <source>
        <dbReference type="Pfam" id="PF02121"/>
    </source>
</evidence>
<protein>
    <submittedName>
        <fullName evidence="4">Phosphatidylinositol transfer protein</fullName>
    </submittedName>
</protein>
<evidence type="ECO:0000313" key="4">
    <source>
        <dbReference type="WBParaSite" id="TASK_0000501701-mRNA-1"/>
    </source>
</evidence>
<dbReference type="GO" id="GO:0071944">
    <property type="term" value="C:cell periphery"/>
    <property type="evidence" value="ECO:0007669"/>
    <property type="project" value="UniProtKB-ARBA"/>
</dbReference>
<feature type="domain" description="Phosphatidylinositol transfer protein N-terminal" evidence="1">
    <location>
        <begin position="38"/>
        <end position="289"/>
    </location>
</feature>
<sequence>MNTSEVELVDCFADADALSPLVSIKISANVYVIYLQNSRVILPLTVDEYQIAQLYAVAKASKEQTGGGDGVEVLQNCPFNDKIFPPKSPLLDGFKSGQYTHKIYHVASKLPSFVSALLPASLMTFNEIAWNAYPYCRTILTNDFFEKKLEIKIESLHSADITLENAHNLPKDLLAKRKVIYVDISASAAVGDTNPGEDPTEYVSKKTKRGPLPKGRWWEKKHNCPVMCAYKLVTCEFKVWGFQGRVEDMIQRQEERVFTILHRQLFCWTDEWYGMTMRDIRKLEDTTKEELETVHFPGHLNTSQ</sequence>
<evidence type="ECO:0000313" key="3">
    <source>
        <dbReference type="Proteomes" id="UP000282613"/>
    </source>
</evidence>
<dbReference type="EMBL" id="UYRS01018386">
    <property type="protein sequence ID" value="VDK34375.1"/>
    <property type="molecule type" value="Genomic_DNA"/>
</dbReference>
<dbReference type="Pfam" id="PF02121">
    <property type="entry name" value="IP_trans"/>
    <property type="match status" value="1"/>
</dbReference>
<accession>A0A0R3W4N9</accession>
<dbReference type="GO" id="GO:0008525">
    <property type="term" value="F:phosphatidylcholine transporter activity"/>
    <property type="evidence" value="ECO:0007669"/>
    <property type="project" value="TreeGrafter"/>
</dbReference>
<keyword evidence="3" id="KW-1185">Reference proteome</keyword>
<dbReference type="Proteomes" id="UP000282613">
    <property type="component" value="Unassembled WGS sequence"/>
</dbReference>
<gene>
    <name evidence="2" type="ORF">TASK_LOCUS5018</name>
</gene>
<reference evidence="4" key="1">
    <citation type="submission" date="2017-02" db="UniProtKB">
        <authorList>
            <consortium name="WormBaseParasite"/>
        </authorList>
    </citation>
    <scope>IDENTIFICATION</scope>
</reference>
<name>A0A0R3W4N9_TAEAS</name>
<dbReference type="WBParaSite" id="TASK_0000501701-mRNA-1">
    <property type="protein sequence ID" value="TASK_0000501701-mRNA-1"/>
    <property type="gene ID" value="TASK_0000501701"/>
</dbReference>
<dbReference type="STRING" id="60517.A0A0R3W4N9"/>
<evidence type="ECO:0000313" key="2">
    <source>
        <dbReference type="EMBL" id="VDK34375.1"/>
    </source>
</evidence>
<proteinExistence type="predicted"/>
<dbReference type="GO" id="GO:0005737">
    <property type="term" value="C:cytoplasm"/>
    <property type="evidence" value="ECO:0007669"/>
    <property type="project" value="UniProtKB-ARBA"/>
</dbReference>
<organism evidence="4">
    <name type="scientific">Taenia asiatica</name>
    <name type="common">Asian tapeworm</name>
    <dbReference type="NCBI Taxonomy" id="60517"/>
    <lineage>
        <taxon>Eukaryota</taxon>
        <taxon>Metazoa</taxon>
        <taxon>Spiralia</taxon>
        <taxon>Lophotrochozoa</taxon>
        <taxon>Platyhelminthes</taxon>
        <taxon>Cestoda</taxon>
        <taxon>Eucestoda</taxon>
        <taxon>Cyclophyllidea</taxon>
        <taxon>Taeniidae</taxon>
        <taxon>Taenia</taxon>
    </lineage>
</organism>
<dbReference type="AlphaFoldDB" id="A0A0R3W4N9"/>
<dbReference type="Gene3D" id="3.30.530.20">
    <property type="match status" value="1"/>
</dbReference>
<dbReference type="GO" id="GO:0031210">
    <property type="term" value="F:phosphatidylcholine binding"/>
    <property type="evidence" value="ECO:0007669"/>
    <property type="project" value="TreeGrafter"/>
</dbReference>
<dbReference type="PANTHER" id="PTHR10658:SF11">
    <property type="entry name" value="VIBRATOR, ISOFORM B"/>
    <property type="match status" value="1"/>
</dbReference>